<dbReference type="AlphaFoldDB" id="A0A4Z2IXN7"/>
<sequence length="99" mass="10464">MLGRADGRPAAPLSTHSPPPCSTEHPFVAHPYLSLVSTVAPLPFSYTLTHDLQKVDTASARWRGDPDKAEAGGGLVADMGSNHAANKLGSTKLALWHHT</sequence>
<feature type="region of interest" description="Disordered" evidence="1">
    <location>
        <begin position="1"/>
        <end position="24"/>
    </location>
</feature>
<proteinExistence type="predicted"/>
<gene>
    <name evidence="2" type="ORF">EYF80_007669</name>
</gene>
<evidence type="ECO:0000313" key="3">
    <source>
        <dbReference type="Proteomes" id="UP000314294"/>
    </source>
</evidence>
<protein>
    <submittedName>
        <fullName evidence="2">Uncharacterized protein</fullName>
    </submittedName>
</protein>
<organism evidence="2 3">
    <name type="scientific">Liparis tanakae</name>
    <name type="common">Tanaka's snailfish</name>
    <dbReference type="NCBI Taxonomy" id="230148"/>
    <lineage>
        <taxon>Eukaryota</taxon>
        <taxon>Metazoa</taxon>
        <taxon>Chordata</taxon>
        <taxon>Craniata</taxon>
        <taxon>Vertebrata</taxon>
        <taxon>Euteleostomi</taxon>
        <taxon>Actinopterygii</taxon>
        <taxon>Neopterygii</taxon>
        <taxon>Teleostei</taxon>
        <taxon>Neoteleostei</taxon>
        <taxon>Acanthomorphata</taxon>
        <taxon>Eupercaria</taxon>
        <taxon>Perciformes</taxon>
        <taxon>Cottioidei</taxon>
        <taxon>Cottales</taxon>
        <taxon>Liparidae</taxon>
        <taxon>Liparis</taxon>
    </lineage>
</organism>
<keyword evidence="3" id="KW-1185">Reference proteome</keyword>
<reference evidence="2 3" key="1">
    <citation type="submission" date="2019-03" db="EMBL/GenBank/DDBJ databases">
        <title>First draft genome of Liparis tanakae, snailfish: a comprehensive survey of snailfish specific genes.</title>
        <authorList>
            <person name="Kim W."/>
            <person name="Song I."/>
            <person name="Jeong J.-H."/>
            <person name="Kim D."/>
            <person name="Kim S."/>
            <person name="Ryu S."/>
            <person name="Song J.Y."/>
            <person name="Lee S.K."/>
        </authorList>
    </citation>
    <scope>NUCLEOTIDE SEQUENCE [LARGE SCALE GENOMIC DNA]</scope>
    <source>
        <tissue evidence="2">Muscle</tissue>
    </source>
</reference>
<dbReference type="Proteomes" id="UP000314294">
    <property type="component" value="Unassembled WGS sequence"/>
</dbReference>
<evidence type="ECO:0000313" key="2">
    <source>
        <dbReference type="EMBL" id="TNN82023.1"/>
    </source>
</evidence>
<evidence type="ECO:0000256" key="1">
    <source>
        <dbReference type="SAM" id="MobiDB-lite"/>
    </source>
</evidence>
<accession>A0A4Z2IXN7</accession>
<comment type="caution">
    <text evidence="2">The sequence shown here is derived from an EMBL/GenBank/DDBJ whole genome shotgun (WGS) entry which is preliminary data.</text>
</comment>
<dbReference type="EMBL" id="SRLO01000042">
    <property type="protein sequence ID" value="TNN82023.1"/>
    <property type="molecule type" value="Genomic_DNA"/>
</dbReference>
<name>A0A4Z2IXN7_9TELE</name>